<dbReference type="EMBL" id="GBRH01265444">
    <property type="protein sequence ID" value="JAD32451.1"/>
    <property type="molecule type" value="Transcribed_RNA"/>
</dbReference>
<reference evidence="1" key="1">
    <citation type="submission" date="2014-09" db="EMBL/GenBank/DDBJ databases">
        <authorList>
            <person name="Magalhaes I.L.F."/>
            <person name="Oliveira U."/>
            <person name="Santos F.R."/>
            <person name="Vidigal T.H.D.A."/>
            <person name="Brescovit A.D."/>
            <person name="Santos A.J."/>
        </authorList>
    </citation>
    <scope>NUCLEOTIDE SEQUENCE</scope>
    <source>
        <tissue evidence="1">Shoot tissue taken approximately 20 cm above the soil surface</tissue>
    </source>
</reference>
<organism evidence="1">
    <name type="scientific">Arundo donax</name>
    <name type="common">Giant reed</name>
    <name type="synonym">Donax arundinaceus</name>
    <dbReference type="NCBI Taxonomy" id="35708"/>
    <lineage>
        <taxon>Eukaryota</taxon>
        <taxon>Viridiplantae</taxon>
        <taxon>Streptophyta</taxon>
        <taxon>Embryophyta</taxon>
        <taxon>Tracheophyta</taxon>
        <taxon>Spermatophyta</taxon>
        <taxon>Magnoliopsida</taxon>
        <taxon>Liliopsida</taxon>
        <taxon>Poales</taxon>
        <taxon>Poaceae</taxon>
        <taxon>PACMAD clade</taxon>
        <taxon>Arundinoideae</taxon>
        <taxon>Arundineae</taxon>
        <taxon>Arundo</taxon>
    </lineage>
</organism>
<name>A0A0A8Z0X0_ARUDO</name>
<accession>A0A0A8Z0X0</accession>
<protein>
    <submittedName>
        <fullName evidence="1">Uncharacterized protein</fullName>
    </submittedName>
</protein>
<sequence>MACEKIVGQAILNGKRNGKAMADKVSRIVESADGALAMVSLMCLMFAVNLSAEICNVEFGENLVYVCHPKSRVFDELL</sequence>
<dbReference type="AlphaFoldDB" id="A0A0A8Z0X0"/>
<evidence type="ECO:0000313" key="1">
    <source>
        <dbReference type="EMBL" id="JAD32451.1"/>
    </source>
</evidence>
<reference evidence="1" key="2">
    <citation type="journal article" date="2015" name="Data Brief">
        <title>Shoot transcriptome of the giant reed, Arundo donax.</title>
        <authorList>
            <person name="Barrero R.A."/>
            <person name="Guerrero F.D."/>
            <person name="Moolhuijzen P."/>
            <person name="Goolsby J.A."/>
            <person name="Tidwell J."/>
            <person name="Bellgard S.E."/>
            <person name="Bellgard M.I."/>
        </authorList>
    </citation>
    <scope>NUCLEOTIDE SEQUENCE</scope>
    <source>
        <tissue evidence="1">Shoot tissue taken approximately 20 cm above the soil surface</tissue>
    </source>
</reference>
<proteinExistence type="predicted"/>